<dbReference type="RefSeq" id="WP_167398932.1">
    <property type="nucleotide sequence ID" value="NZ_QAOG01000010.1"/>
</dbReference>
<comment type="caution">
    <text evidence="1">The sequence shown here is derived from an EMBL/GenBank/DDBJ whole genome shotgun (WGS) entry which is preliminary data.</text>
</comment>
<reference evidence="1 2" key="1">
    <citation type="submission" date="2018-04" db="EMBL/GenBank/DDBJ databases">
        <title>Genomic Encyclopedia of Type Strains, Phase III (KMG-III): the genomes of soil and plant-associated and newly described type strains.</title>
        <authorList>
            <person name="Whitman W."/>
        </authorList>
    </citation>
    <scope>NUCLEOTIDE SEQUENCE [LARGE SCALE GENOMIC DNA]</scope>
    <source>
        <strain evidence="1 2">MA101b</strain>
    </source>
</reference>
<evidence type="ECO:0000313" key="2">
    <source>
        <dbReference type="Proteomes" id="UP000244189"/>
    </source>
</evidence>
<keyword evidence="2" id="KW-1185">Reference proteome</keyword>
<organism evidence="1 2">
    <name type="scientific">Sphingomonas aurantiaca</name>
    <dbReference type="NCBI Taxonomy" id="185949"/>
    <lineage>
        <taxon>Bacteria</taxon>
        <taxon>Pseudomonadati</taxon>
        <taxon>Pseudomonadota</taxon>
        <taxon>Alphaproteobacteria</taxon>
        <taxon>Sphingomonadales</taxon>
        <taxon>Sphingomonadaceae</taxon>
        <taxon>Sphingomonas</taxon>
    </lineage>
</organism>
<evidence type="ECO:0000313" key="1">
    <source>
        <dbReference type="EMBL" id="PTQ58205.1"/>
    </source>
</evidence>
<name>A0A2T5GFX4_9SPHN</name>
<dbReference type="Pfam" id="PF13711">
    <property type="entry name" value="DUF4160"/>
    <property type="match status" value="1"/>
</dbReference>
<dbReference type="EMBL" id="QAOG01000010">
    <property type="protein sequence ID" value="PTQ58205.1"/>
    <property type="molecule type" value="Genomic_DNA"/>
</dbReference>
<dbReference type="InterPro" id="IPR025427">
    <property type="entry name" value="DUF4160"/>
</dbReference>
<gene>
    <name evidence="1" type="ORF">C8J26_3975</name>
</gene>
<dbReference type="Proteomes" id="UP000244189">
    <property type="component" value="Unassembled WGS sequence"/>
</dbReference>
<dbReference type="AlphaFoldDB" id="A0A2T5GFX4"/>
<protein>
    <submittedName>
        <fullName evidence="1">Uncharacterized protein DUF4160</fullName>
    </submittedName>
</protein>
<proteinExistence type="predicted"/>
<sequence length="132" mass="15127">MQSVDELKKRLFSVGETLQGRFASLDMLIDDDASGVFDQDFMVMRVSNLVIRMDTMANHGRAHLHIDYKDDRHCATYAIDTGERLVGKPTPYDQTIKSWIDEHRHELMTVWTAVHAGQFPTGIVMKLRESAF</sequence>
<accession>A0A2T5GFX4</accession>